<dbReference type="EMBL" id="PFFQ01000024">
    <property type="protein sequence ID" value="PIW17330.1"/>
    <property type="molecule type" value="Genomic_DNA"/>
</dbReference>
<gene>
    <name evidence="1" type="ORF">COW36_09140</name>
</gene>
<reference evidence="1 2" key="1">
    <citation type="submission" date="2017-09" db="EMBL/GenBank/DDBJ databases">
        <title>Depth-based differentiation of microbial function through sediment-hosted aquifers and enrichment of novel symbionts in the deep terrestrial subsurface.</title>
        <authorList>
            <person name="Probst A.J."/>
            <person name="Ladd B."/>
            <person name="Jarett J.K."/>
            <person name="Geller-Mcgrath D.E."/>
            <person name="Sieber C.M."/>
            <person name="Emerson J.B."/>
            <person name="Anantharaman K."/>
            <person name="Thomas B.C."/>
            <person name="Malmstrom R."/>
            <person name="Stieglmeier M."/>
            <person name="Klingl A."/>
            <person name="Woyke T."/>
            <person name="Ryan C.M."/>
            <person name="Banfield J.F."/>
        </authorList>
    </citation>
    <scope>NUCLEOTIDE SEQUENCE [LARGE SCALE GENOMIC DNA]</scope>
    <source>
        <strain evidence="1">CG17_big_fil_post_rev_8_21_14_2_50_48_46</strain>
    </source>
</reference>
<comment type="caution">
    <text evidence="1">The sequence shown here is derived from an EMBL/GenBank/DDBJ whole genome shotgun (WGS) entry which is preliminary data.</text>
</comment>
<sequence>MIPNWLREVVAEGLMSFVVLGLPNQPPAETVALTGEMWIKALWKHSQSWDEEQDRIRLEEGFLNLLPILERWPLPKDLLAAIPLRPEQDIYYLEAPAMTEKQRKFNLEQIQKIKAQLKALEIKMSMPKKEKNKNA</sequence>
<evidence type="ECO:0000313" key="2">
    <source>
        <dbReference type="Proteomes" id="UP000231019"/>
    </source>
</evidence>
<proteinExistence type="predicted"/>
<organism evidence="1 2">
    <name type="scientific">bacterium (Candidatus Blackallbacteria) CG17_big_fil_post_rev_8_21_14_2_50_48_46</name>
    <dbReference type="NCBI Taxonomy" id="2014261"/>
    <lineage>
        <taxon>Bacteria</taxon>
        <taxon>Candidatus Blackallbacteria</taxon>
    </lineage>
</organism>
<evidence type="ECO:0000313" key="1">
    <source>
        <dbReference type="EMBL" id="PIW17330.1"/>
    </source>
</evidence>
<protein>
    <submittedName>
        <fullName evidence="1">Uncharacterized protein</fullName>
    </submittedName>
</protein>
<dbReference type="Proteomes" id="UP000231019">
    <property type="component" value="Unassembled WGS sequence"/>
</dbReference>
<dbReference type="AlphaFoldDB" id="A0A2M7G5M8"/>
<name>A0A2M7G5M8_9BACT</name>
<accession>A0A2M7G5M8</accession>